<dbReference type="InterPro" id="IPR007110">
    <property type="entry name" value="Ig-like_dom"/>
</dbReference>
<feature type="domain" description="Ig-like" evidence="3">
    <location>
        <begin position="129"/>
        <end position="231"/>
    </location>
</feature>
<evidence type="ECO:0000256" key="1">
    <source>
        <dbReference type="SAM" id="MobiDB-lite"/>
    </source>
</evidence>
<keyword evidence="2" id="KW-0812">Transmembrane</keyword>
<organism evidence="4 5">
    <name type="scientific">Streptomyces vietnamensis</name>
    <dbReference type="NCBI Taxonomy" id="362257"/>
    <lineage>
        <taxon>Bacteria</taxon>
        <taxon>Bacillati</taxon>
        <taxon>Actinomycetota</taxon>
        <taxon>Actinomycetes</taxon>
        <taxon>Kitasatosporales</taxon>
        <taxon>Streptomycetaceae</taxon>
        <taxon>Streptomyces</taxon>
    </lineage>
</organism>
<gene>
    <name evidence="4" type="ORF">SVTN_01845</name>
</gene>
<evidence type="ECO:0000313" key="4">
    <source>
        <dbReference type="EMBL" id="AJF69462.1"/>
    </source>
</evidence>
<feature type="transmembrane region" description="Helical" evidence="2">
    <location>
        <begin position="106"/>
        <end position="124"/>
    </location>
</feature>
<dbReference type="STRING" id="362257.SVTN_01845"/>
<dbReference type="PROSITE" id="PS50835">
    <property type="entry name" value="IG_LIKE"/>
    <property type="match status" value="1"/>
</dbReference>
<keyword evidence="2" id="KW-1133">Transmembrane helix</keyword>
<evidence type="ECO:0000256" key="2">
    <source>
        <dbReference type="SAM" id="Phobius"/>
    </source>
</evidence>
<evidence type="ECO:0000259" key="3">
    <source>
        <dbReference type="PROSITE" id="PS50835"/>
    </source>
</evidence>
<dbReference type="Proteomes" id="UP000031774">
    <property type="component" value="Chromosome"/>
</dbReference>
<protein>
    <recommendedName>
        <fullName evidence="3">Ig-like domain-containing protein</fullName>
    </recommendedName>
</protein>
<keyword evidence="5" id="KW-1185">Reference proteome</keyword>
<dbReference type="HOGENOM" id="CLU_1146687_0_0_11"/>
<dbReference type="AlphaFoldDB" id="A0A0B5IG05"/>
<evidence type="ECO:0000313" key="5">
    <source>
        <dbReference type="Proteomes" id="UP000031774"/>
    </source>
</evidence>
<sequence>MLLGSARDHGPGRRERRFPPADLHQAVCDHVNDDDYSATELGSHWFEGPTPDPTPDRVEGEVLRFGPGVTAAAARRAANTPTAVQIWHGTLPGAPPPRRPRSRRPLRYVPAAVILLLVLAWLAWREYGPRVSVQDIAVTAPEAPLGCDATANVVGVVRTDGRPGTLTYHWERSDGTRSAPLRETVTRDQKEARLHLLWTFQGRGTHHAVARLVVTSPTTRTAEGTFTYRCE</sequence>
<reference evidence="4 5" key="1">
    <citation type="submission" date="2014-12" db="EMBL/GenBank/DDBJ databases">
        <title>Complete genome sequence of Streptomyces vietnamensis strain GIMV4.0001, a genetic manipulable producer of the benzoisochromanequinone antibiotic granaticin.</title>
        <authorList>
            <person name="Deng M.R."/>
            <person name="Guo J."/>
            <person name="Ma L.Y."/>
            <person name="Feng G.D."/>
            <person name="Mo C.Y."/>
            <person name="Zhu H.H."/>
        </authorList>
    </citation>
    <scope>NUCLEOTIDE SEQUENCE [LARGE SCALE GENOMIC DNA]</scope>
    <source>
        <strain evidence="5">GIMV4.0001</strain>
    </source>
</reference>
<proteinExistence type="predicted"/>
<name>A0A0B5IG05_9ACTN</name>
<dbReference type="KEGG" id="svt:SVTN_01845"/>
<dbReference type="EMBL" id="CP010407">
    <property type="protein sequence ID" value="AJF69462.1"/>
    <property type="molecule type" value="Genomic_DNA"/>
</dbReference>
<keyword evidence="2" id="KW-0472">Membrane</keyword>
<accession>A0A0B5IG05</accession>
<feature type="compositionally biased region" description="Basic and acidic residues" evidence="1">
    <location>
        <begin position="1"/>
        <end position="19"/>
    </location>
</feature>
<feature type="region of interest" description="Disordered" evidence="1">
    <location>
        <begin position="1"/>
        <end position="21"/>
    </location>
</feature>